<evidence type="ECO:0000313" key="2">
    <source>
        <dbReference type="Proteomes" id="UP000183810"/>
    </source>
</evidence>
<protein>
    <submittedName>
        <fullName evidence="1">NAD(P)H nitroreductase</fullName>
    </submittedName>
</protein>
<dbReference type="KEGG" id="nsl:BOX37_18025"/>
<dbReference type="PANTHER" id="PTHR23026">
    <property type="entry name" value="NADPH NITROREDUCTASE"/>
    <property type="match status" value="1"/>
</dbReference>
<dbReference type="InterPro" id="IPR000415">
    <property type="entry name" value="Nitroreductase-like"/>
</dbReference>
<dbReference type="OrthoDB" id="8156917at2"/>
<dbReference type="EMBL" id="CP018082">
    <property type="protein sequence ID" value="APE38462.1"/>
    <property type="molecule type" value="Genomic_DNA"/>
</dbReference>
<dbReference type="PANTHER" id="PTHR23026:SF123">
    <property type="entry name" value="NAD(P)H NITROREDUCTASE RV3131-RELATED"/>
    <property type="match status" value="1"/>
</dbReference>
<dbReference type="RefSeq" id="WP_071931629.1">
    <property type="nucleotide sequence ID" value="NZ_CP018082.1"/>
</dbReference>
<dbReference type="NCBIfam" id="NF047509">
    <property type="entry name" value="Rv3131_FMN_oxido"/>
    <property type="match status" value="1"/>
</dbReference>
<proteinExistence type="predicted"/>
<dbReference type="Proteomes" id="UP000183810">
    <property type="component" value="Chromosome"/>
</dbReference>
<accession>A0A1J0W2I1</accession>
<dbReference type="SUPFAM" id="SSF55469">
    <property type="entry name" value="FMN-dependent nitroreductase-like"/>
    <property type="match status" value="1"/>
</dbReference>
<gene>
    <name evidence="1" type="ORF">BOX37_18025</name>
</gene>
<dbReference type="GO" id="GO:0016491">
    <property type="term" value="F:oxidoreductase activity"/>
    <property type="evidence" value="ECO:0007669"/>
    <property type="project" value="InterPro"/>
</dbReference>
<reference evidence="1" key="1">
    <citation type="submission" date="2016-11" db="EMBL/GenBank/DDBJ databases">
        <authorList>
            <person name="Jaros S."/>
            <person name="Januszkiewicz K."/>
            <person name="Wedrychowicz H."/>
        </authorList>
    </citation>
    <scope>NUCLEOTIDE SEQUENCE [LARGE SCALE GENOMIC DNA]</scope>
    <source>
        <strain evidence="1">Y48</strain>
    </source>
</reference>
<sequence length="326" mass="35496">MKRGLPDDTTVQAALALAGRAPSVHNVQPWRWRIADHSIHLYLDPQRALPVTDPDHRDIVISCGAALHHLAVALAALGRAPVIHRIPDPAEPNHLAALTLVPRRPTALDIELSTSIGRRRTDRRHYTSWPIPSGYLGLFSERAAAHGAVLRRIEDRESVQAAFRAASRVHANDHAYRFELAMWSGRPGSVDGVPARNTVLPNVADEFPTREFAAAGLTDPATQPDYAELLLIGTSADDRVSRLRAGEAISSVLLTATGIGLATCLLTEPLELADQRATIRAELLHDTAHPQAMLRVGWAPTSGEVLPETPRRPLGDLLLIDDEVPR</sequence>
<evidence type="ECO:0000313" key="1">
    <source>
        <dbReference type="EMBL" id="APE38462.1"/>
    </source>
</evidence>
<dbReference type="AlphaFoldDB" id="A0A1J0W2I1"/>
<dbReference type="InterPro" id="IPR050627">
    <property type="entry name" value="Nitroreductase/BluB"/>
</dbReference>
<keyword evidence="2" id="KW-1185">Reference proteome</keyword>
<organism evidence="1 2">
    <name type="scientific">Nocardia mangyaensis</name>
    <dbReference type="NCBI Taxonomy" id="2213200"/>
    <lineage>
        <taxon>Bacteria</taxon>
        <taxon>Bacillati</taxon>
        <taxon>Actinomycetota</taxon>
        <taxon>Actinomycetes</taxon>
        <taxon>Mycobacteriales</taxon>
        <taxon>Nocardiaceae</taxon>
        <taxon>Nocardia</taxon>
    </lineage>
</organism>
<dbReference type="Gene3D" id="3.40.109.10">
    <property type="entry name" value="NADH Oxidase"/>
    <property type="match status" value="1"/>
</dbReference>
<name>A0A1J0W2I1_9NOCA</name>